<organism evidence="2">
    <name type="scientific">Oryza sativa subsp. japonica</name>
    <name type="common">Rice</name>
    <dbReference type="NCBI Taxonomy" id="39947"/>
    <lineage>
        <taxon>Eukaryota</taxon>
        <taxon>Viridiplantae</taxon>
        <taxon>Streptophyta</taxon>
        <taxon>Embryophyta</taxon>
        <taxon>Tracheophyta</taxon>
        <taxon>Spermatophyta</taxon>
        <taxon>Magnoliopsida</taxon>
        <taxon>Liliopsida</taxon>
        <taxon>Poales</taxon>
        <taxon>Poaceae</taxon>
        <taxon>BOP clade</taxon>
        <taxon>Oryzoideae</taxon>
        <taxon>Oryzeae</taxon>
        <taxon>Oryzinae</taxon>
        <taxon>Oryza</taxon>
        <taxon>Oryza sativa</taxon>
    </lineage>
</organism>
<dbReference type="Proteomes" id="UP000007752">
    <property type="component" value="Chromosome 1"/>
</dbReference>
<dbReference type="PANTHER" id="PTHR34454:SF2">
    <property type="entry name" value="PROTEIN TUNICAMYCIN INDUCED 1"/>
    <property type="match status" value="1"/>
</dbReference>
<reference evidence="2" key="1">
    <citation type="journal article" date="2005" name="PLoS Biol.">
        <title>The genomes of Oryza sativa: a history of duplications.</title>
        <authorList>
            <person name="Yu J."/>
            <person name="Wang J."/>
            <person name="Lin W."/>
            <person name="Li S."/>
            <person name="Li H."/>
            <person name="Zhou J."/>
            <person name="Ni P."/>
            <person name="Dong W."/>
            <person name="Hu S."/>
            <person name="Zeng C."/>
            <person name="Zhang J."/>
            <person name="Zhang Y."/>
            <person name="Li R."/>
            <person name="Xu Z."/>
            <person name="Li S."/>
            <person name="Li X."/>
            <person name="Zheng H."/>
            <person name="Cong L."/>
            <person name="Lin L."/>
            <person name="Yin J."/>
            <person name="Geng J."/>
            <person name="Li G."/>
            <person name="Shi J."/>
            <person name="Liu J."/>
            <person name="Lv H."/>
            <person name="Li J."/>
            <person name="Wang J."/>
            <person name="Deng Y."/>
            <person name="Ran L."/>
            <person name="Shi X."/>
            <person name="Wang X."/>
            <person name="Wu Q."/>
            <person name="Li C."/>
            <person name="Ren X."/>
            <person name="Wang J."/>
            <person name="Wang X."/>
            <person name="Li D."/>
            <person name="Liu D."/>
            <person name="Zhang X."/>
            <person name="Ji Z."/>
            <person name="Zhao W."/>
            <person name="Sun Y."/>
            <person name="Zhang Z."/>
            <person name="Bao J."/>
            <person name="Han Y."/>
            <person name="Dong L."/>
            <person name="Ji J."/>
            <person name="Chen P."/>
            <person name="Wu S."/>
            <person name="Liu J."/>
            <person name="Xiao Y."/>
            <person name="Bu D."/>
            <person name="Tan J."/>
            <person name="Yang L."/>
            <person name="Ye C."/>
            <person name="Zhang J."/>
            <person name="Xu J."/>
            <person name="Zhou Y."/>
            <person name="Yu Y."/>
            <person name="Zhang B."/>
            <person name="Zhuang S."/>
            <person name="Wei H."/>
            <person name="Liu B."/>
            <person name="Lei M."/>
            <person name="Yu H."/>
            <person name="Li Y."/>
            <person name="Xu H."/>
            <person name="Wei S."/>
            <person name="He X."/>
            <person name="Fang L."/>
            <person name="Zhang Z."/>
            <person name="Zhang Y."/>
            <person name="Huang X."/>
            <person name="Su Z."/>
            <person name="Tong W."/>
            <person name="Li J."/>
            <person name="Tong Z."/>
            <person name="Li S."/>
            <person name="Ye J."/>
            <person name="Wang L."/>
            <person name="Fang L."/>
            <person name="Lei T."/>
            <person name="Chen C."/>
            <person name="Chen H."/>
            <person name="Xu Z."/>
            <person name="Li H."/>
            <person name="Huang H."/>
            <person name="Zhang F."/>
            <person name="Xu H."/>
            <person name="Li N."/>
            <person name="Zhao C."/>
            <person name="Li S."/>
            <person name="Dong L."/>
            <person name="Huang Y."/>
            <person name="Li L."/>
            <person name="Xi Y."/>
            <person name="Qi Q."/>
            <person name="Li W."/>
            <person name="Zhang B."/>
            <person name="Hu W."/>
            <person name="Zhang Y."/>
            <person name="Tian X."/>
            <person name="Jiao Y."/>
            <person name="Liang X."/>
            <person name="Jin J."/>
            <person name="Gao L."/>
            <person name="Zheng W."/>
            <person name="Hao B."/>
            <person name="Liu S."/>
            <person name="Wang W."/>
            <person name="Yuan L."/>
            <person name="Cao M."/>
            <person name="McDermott J."/>
            <person name="Samudrala R."/>
            <person name="Wang J."/>
            <person name="Wong G.K."/>
            <person name="Yang H."/>
        </authorList>
    </citation>
    <scope>NUCLEOTIDE SEQUENCE [LARGE SCALE GENOMIC DNA]</scope>
</reference>
<dbReference type="EMBL" id="CM000138">
    <property type="protein sequence ID" value="EAZ13668.1"/>
    <property type="molecule type" value="Genomic_DNA"/>
</dbReference>
<proteinExistence type="predicted"/>
<protein>
    <submittedName>
        <fullName evidence="2">Uncharacterized protein</fullName>
    </submittedName>
</protein>
<evidence type="ECO:0000256" key="1">
    <source>
        <dbReference type="SAM" id="SignalP"/>
    </source>
</evidence>
<name>A2ZY71_ORYSJ</name>
<dbReference type="InterPro" id="IPR053283">
    <property type="entry name" value="TUNICAMYCIN_INDUCED_1"/>
</dbReference>
<keyword evidence="1" id="KW-0732">Signal</keyword>
<gene>
    <name evidence="2" type="ORF">OsJ_03587</name>
</gene>
<reference evidence="2" key="2">
    <citation type="submission" date="2008-12" db="EMBL/GenBank/DDBJ databases">
        <title>Improved gene annotation of the rice (Oryza sativa) genomes.</title>
        <authorList>
            <person name="Wang J."/>
            <person name="Li R."/>
            <person name="Fan W."/>
            <person name="Huang Q."/>
            <person name="Zhang J."/>
            <person name="Zhou Y."/>
            <person name="Hu Y."/>
            <person name="Zi S."/>
            <person name="Li J."/>
            <person name="Ni P."/>
            <person name="Zheng H."/>
            <person name="Zhang Y."/>
            <person name="Zhao M."/>
            <person name="Hao Q."/>
            <person name="McDermott J."/>
            <person name="Samudrala R."/>
            <person name="Kristiansen K."/>
            <person name="Wong G.K.-S."/>
        </authorList>
    </citation>
    <scope>NUCLEOTIDE SEQUENCE</scope>
</reference>
<accession>A2ZY71</accession>
<evidence type="ECO:0000313" key="2">
    <source>
        <dbReference type="EMBL" id="EAZ13668.1"/>
    </source>
</evidence>
<feature type="chain" id="PRO_5002649614" evidence="1">
    <location>
        <begin position="23"/>
        <end position="452"/>
    </location>
</feature>
<feature type="signal peptide" evidence="1">
    <location>
        <begin position="1"/>
        <end position="22"/>
    </location>
</feature>
<dbReference type="AlphaFoldDB" id="A2ZY71"/>
<dbReference type="PANTHER" id="PTHR34454">
    <property type="entry name" value="TUNICAMYCIN INDUCED PROTEIN"/>
    <property type="match status" value="1"/>
</dbReference>
<sequence>MAARARWRILALPLALLLAVGSSPGLVRQASSSAAAKPPVPKAISDLREAIVKGLGFQSEELKVSGFDVRDALVGQAVAYEFDIEVGRKVVPVRLLEDVNRWDFVDLPIFRSQADADDTALAEIRRGKSGKRAFDPTLPPFQLAGPMELWIQDGDDVRLALPRRRFSSENYITAMIPEPPETEQEEDLEHDVEAGTLKKVVLSDGAVVTVKGAKAVSLRLPLELPLPLNRTTYKGRLSSLISIAQTLRGAARSNQKPLLSLRIEGPTSLSSTPSMSPNDRLKLKRLAPGQVELSSRAIPAVTDDDGDGSHAAGLWPLLSLNGSDGSLQGFEELLASVLGKKAGEKGTFKLLKARASAQTYVKMGFAVEKRIADGEVNWSNFPEWKTKPKKVEGAQLRRFLCSFWRVGQAIPERIAQVQPFEADEAMSESVLTGNVSMSKTEVVHPPPVYFTL</sequence>